<accession>A0AAN7TVS0</accession>
<dbReference type="InterPro" id="IPR011032">
    <property type="entry name" value="GroES-like_sf"/>
</dbReference>
<organism evidence="2 3">
    <name type="scientific">Dictyostelium firmibasis</name>
    <dbReference type="NCBI Taxonomy" id="79012"/>
    <lineage>
        <taxon>Eukaryota</taxon>
        <taxon>Amoebozoa</taxon>
        <taxon>Evosea</taxon>
        <taxon>Eumycetozoa</taxon>
        <taxon>Dictyostelia</taxon>
        <taxon>Dictyosteliales</taxon>
        <taxon>Dictyosteliaceae</taxon>
        <taxon>Dictyostelium</taxon>
    </lineage>
</organism>
<sequence>MNSYKLVKNENKNSSFKLELVKTEIPQPKENEILIKVCAVSLNFRDNMVIRGDFGMEKLLGLTPISDVVGRVVKIGGRVNRDDIKINDRVTCNFCADWIEGNAKSEYDNTISGGLAQYMILPADAAVIPPSYLTDEEVTTLPIAALTAYQSLVVKGNLSKDQFVLIQGTGGVSIFALQIVRAIGAKSIVLTSSNEKSEKVKDLGANFVVNYRETPNWHEKVLEITNGVGVDQIIEVVGGDNLSKSIEAARREGNIFIIGALESTKINLDIIKILGKRLNFIGILVGPKKSFDEMNQFFSKHLITPVIEKVYQFHQAELAYHHLESGAFGKIVIKI</sequence>
<dbReference type="EMBL" id="JAVFKY010000002">
    <property type="protein sequence ID" value="KAK5580764.1"/>
    <property type="molecule type" value="Genomic_DNA"/>
</dbReference>
<dbReference type="Proteomes" id="UP001344447">
    <property type="component" value="Unassembled WGS sequence"/>
</dbReference>
<dbReference type="PANTHER" id="PTHR45033:SF2">
    <property type="entry name" value="ZINC-TYPE ALCOHOL DEHYDROGENASE-LIKE PROTEIN C1773.06C"/>
    <property type="match status" value="1"/>
</dbReference>
<protein>
    <recommendedName>
        <fullName evidence="1">Enoyl reductase (ER) domain-containing protein</fullName>
    </recommendedName>
</protein>
<dbReference type="InterPro" id="IPR013149">
    <property type="entry name" value="ADH-like_C"/>
</dbReference>
<evidence type="ECO:0000313" key="2">
    <source>
        <dbReference type="EMBL" id="KAK5580764.1"/>
    </source>
</evidence>
<dbReference type="PANTHER" id="PTHR45033">
    <property type="match status" value="1"/>
</dbReference>
<gene>
    <name evidence="2" type="ORF">RB653_000788</name>
</gene>
<dbReference type="Pfam" id="PF00107">
    <property type="entry name" value="ADH_zinc_N"/>
    <property type="match status" value="1"/>
</dbReference>
<dbReference type="Pfam" id="PF08240">
    <property type="entry name" value="ADH_N"/>
    <property type="match status" value="1"/>
</dbReference>
<reference evidence="2 3" key="1">
    <citation type="submission" date="2023-11" db="EMBL/GenBank/DDBJ databases">
        <title>Dfirmibasis_genome.</title>
        <authorList>
            <person name="Edelbroek B."/>
            <person name="Kjellin J."/>
            <person name="Jerlstrom-Hultqvist J."/>
            <person name="Soderbom F."/>
        </authorList>
    </citation>
    <scope>NUCLEOTIDE SEQUENCE [LARGE SCALE GENOMIC DNA]</scope>
    <source>
        <strain evidence="2 3">TNS-C-14</strain>
    </source>
</reference>
<dbReference type="Gene3D" id="3.90.180.10">
    <property type="entry name" value="Medium-chain alcohol dehydrogenases, catalytic domain"/>
    <property type="match status" value="1"/>
</dbReference>
<feature type="domain" description="Enoyl reductase (ER)" evidence="1">
    <location>
        <begin position="11"/>
        <end position="333"/>
    </location>
</feature>
<dbReference type="GO" id="GO:0016491">
    <property type="term" value="F:oxidoreductase activity"/>
    <property type="evidence" value="ECO:0007669"/>
    <property type="project" value="InterPro"/>
</dbReference>
<dbReference type="SUPFAM" id="SSF50129">
    <property type="entry name" value="GroES-like"/>
    <property type="match status" value="1"/>
</dbReference>
<evidence type="ECO:0000259" key="1">
    <source>
        <dbReference type="SMART" id="SM00829"/>
    </source>
</evidence>
<proteinExistence type="predicted"/>
<dbReference type="SMART" id="SM00829">
    <property type="entry name" value="PKS_ER"/>
    <property type="match status" value="1"/>
</dbReference>
<dbReference type="InterPro" id="IPR052711">
    <property type="entry name" value="Zinc_ADH-like"/>
</dbReference>
<dbReference type="InterPro" id="IPR036291">
    <property type="entry name" value="NAD(P)-bd_dom_sf"/>
</dbReference>
<evidence type="ECO:0000313" key="3">
    <source>
        <dbReference type="Proteomes" id="UP001344447"/>
    </source>
</evidence>
<dbReference type="SUPFAM" id="SSF51735">
    <property type="entry name" value="NAD(P)-binding Rossmann-fold domains"/>
    <property type="match status" value="1"/>
</dbReference>
<dbReference type="InterPro" id="IPR013154">
    <property type="entry name" value="ADH-like_N"/>
</dbReference>
<name>A0AAN7TVS0_9MYCE</name>
<dbReference type="Gene3D" id="3.40.50.720">
    <property type="entry name" value="NAD(P)-binding Rossmann-like Domain"/>
    <property type="match status" value="1"/>
</dbReference>
<dbReference type="InterPro" id="IPR020843">
    <property type="entry name" value="ER"/>
</dbReference>
<dbReference type="AlphaFoldDB" id="A0AAN7TVS0"/>
<keyword evidence="3" id="KW-1185">Reference proteome</keyword>
<dbReference type="CDD" id="cd08276">
    <property type="entry name" value="MDR7"/>
    <property type="match status" value="1"/>
</dbReference>
<comment type="caution">
    <text evidence="2">The sequence shown here is derived from an EMBL/GenBank/DDBJ whole genome shotgun (WGS) entry which is preliminary data.</text>
</comment>